<evidence type="ECO:0000313" key="3">
    <source>
        <dbReference type="Proteomes" id="UP001501231"/>
    </source>
</evidence>
<reference evidence="3" key="1">
    <citation type="journal article" date="2019" name="Int. J. Syst. Evol. Microbiol.">
        <title>The Global Catalogue of Microorganisms (GCM) 10K type strain sequencing project: providing services to taxonomists for standard genome sequencing and annotation.</title>
        <authorList>
            <consortium name="The Broad Institute Genomics Platform"/>
            <consortium name="The Broad Institute Genome Sequencing Center for Infectious Disease"/>
            <person name="Wu L."/>
            <person name="Ma J."/>
        </authorList>
    </citation>
    <scope>NUCLEOTIDE SEQUENCE [LARGE SCALE GENOMIC DNA]</scope>
    <source>
        <strain evidence="3">JCM 3325</strain>
    </source>
</reference>
<gene>
    <name evidence="2" type="ORF">GCM10010191_25150</name>
</gene>
<evidence type="ECO:0000259" key="1">
    <source>
        <dbReference type="Pfam" id="PF04149"/>
    </source>
</evidence>
<protein>
    <recommendedName>
        <fullName evidence="1">DUF397 domain-containing protein</fullName>
    </recommendedName>
</protein>
<dbReference type="InterPro" id="IPR007278">
    <property type="entry name" value="DUF397"/>
</dbReference>
<keyword evidence="3" id="KW-1185">Reference proteome</keyword>
<comment type="caution">
    <text evidence="2">The sequence shown here is derived from an EMBL/GenBank/DDBJ whole genome shotgun (WGS) entry which is preliminary data.</text>
</comment>
<feature type="domain" description="DUF397" evidence="1">
    <location>
        <begin position="10"/>
        <end position="64"/>
    </location>
</feature>
<name>A0ABP5VZF6_9ACTN</name>
<dbReference type="RefSeq" id="WP_344589002.1">
    <property type="nucleotide sequence ID" value="NZ_BAAARW010000011.1"/>
</dbReference>
<sequence length="70" mass="7698">MTTFQGPAPSWRKSTHSDKWEDCVELAASPRRGTGVLVRDSKDPGGGTCRFGGEEFAAFLRKVKRGELDL</sequence>
<proteinExistence type="predicted"/>
<dbReference type="Proteomes" id="UP001501231">
    <property type="component" value="Unassembled WGS sequence"/>
</dbReference>
<dbReference type="EMBL" id="BAAARW010000011">
    <property type="protein sequence ID" value="GAA2414203.1"/>
    <property type="molecule type" value="Genomic_DNA"/>
</dbReference>
<organism evidence="2 3">
    <name type="scientific">Actinomadura vinacea</name>
    <dbReference type="NCBI Taxonomy" id="115336"/>
    <lineage>
        <taxon>Bacteria</taxon>
        <taxon>Bacillati</taxon>
        <taxon>Actinomycetota</taxon>
        <taxon>Actinomycetes</taxon>
        <taxon>Streptosporangiales</taxon>
        <taxon>Thermomonosporaceae</taxon>
        <taxon>Actinomadura</taxon>
    </lineage>
</organism>
<accession>A0ABP5VZF6</accession>
<evidence type="ECO:0000313" key="2">
    <source>
        <dbReference type="EMBL" id="GAA2414203.1"/>
    </source>
</evidence>
<dbReference type="Pfam" id="PF04149">
    <property type="entry name" value="DUF397"/>
    <property type="match status" value="1"/>
</dbReference>